<dbReference type="EMBL" id="JH930473">
    <property type="protein sequence ID" value="EKM54117.1"/>
    <property type="molecule type" value="Genomic_DNA"/>
</dbReference>
<gene>
    <name evidence="3" type="ORF">PHACADRAFT_257736</name>
</gene>
<dbReference type="InParanoid" id="K5WUI0"/>
<evidence type="ECO:0000259" key="2">
    <source>
        <dbReference type="Pfam" id="PF20152"/>
    </source>
</evidence>
<evidence type="ECO:0000313" key="3">
    <source>
        <dbReference type="EMBL" id="EKM54117.1"/>
    </source>
</evidence>
<name>K5WUI0_PHACS</name>
<dbReference type="HOGENOM" id="CLU_046025_0_0_1"/>
<dbReference type="Proteomes" id="UP000008370">
    <property type="component" value="Unassembled WGS sequence"/>
</dbReference>
<dbReference type="InterPro" id="IPR045339">
    <property type="entry name" value="DUF6534"/>
</dbReference>
<feature type="transmembrane region" description="Helical" evidence="1">
    <location>
        <begin position="80"/>
        <end position="96"/>
    </location>
</feature>
<organism evidence="3 4">
    <name type="scientific">Phanerochaete carnosa (strain HHB-10118-sp)</name>
    <name type="common">White-rot fungus</name>
    <name type="synonym">Peniophora carnosa</name>
    <dbReference type="NCBI Taxonomy" id="650164"/>
    <lineage>
        <taxon>Eukaryota</taxon>
        <taxon>Fungi</taxon>
        <taxon>Dikarya</taxon>
        <taxon>Basidiomycota</taxon>
        <taxon>Agaricomycotina</taxon>
        <taxon>Agaricomycetes</taxon>
        <taxon>Polyporales</taxon>
        <taxon>Phanerochaetaceae</taxon>
        <taxon>Phanerochaete</taxon>
    </lineage>
</organism>
<dbReference type="PANTHER" id="PTHR40465">
    <property type="entry name" value="CHROMOSOME 1, WHOLE GENOME SHOTGUN SEQUENCE"/>
    <property type="match status" value="1"/>
</dbReference>
<dbReference type="GeneID" id="18916932"/>
<evidence type="ECO:0000256" key="1">
    <source>
        <dbReference type="SAM" id="Phobius"/>
    </source>
</evidence>
<keyword evidence="1" id="KW-0472">Membrane</keyword>
<feature type="transmembrane region" description="Helical" evidence="1">
    <location>
        <begin position="12"/>
        <end position="33"/>
    </location>
</feature>
<reference evidence="3 4" key="1">
    <citation type="journal article" date="2012" name="BMC Genomics">
        <title>Comparative genomics of the white-rot fungi, Phanerochaete carnosa and P. chrysosporium, to elucidate the genetic basis of the distinct wood types they colonize.</title>
        <authorList>
            <person name="Suzuki H."/>
            <person name="MacDonald J."/>
            <person name="Syed K."/>
            <person name="Salamov A."/>
            <person name="Hori C."/>
            <person name="Aerts A."/>
            <person name="Henrissat B."/>
            <person name="Wiebenga A."/>
            <person name="vanKuyk P.A."/>
            <person name="Barry K."/>
            <person name="Lindquist E."/>
            <person name="LaButti K."/>
            <person name="Lapidus A."/>
            <person name="Lucas S."/>
            <person name="Coutinho P."/>
            <person name="Gong Y."/>
            <person name="Samejima M."/>
            <person name="Mahadevan R."/>
            <person name="Abou-Zaid M."/>
            <person name="de Vries R.P."/>
            <person name="Igarashi K."/>
            <person name="Yadav J.S."/>
            <person name="Grigoriev I.V."/>
            <person name="Master E.R."/>
        </authorList>
    </citation>
    <scope>NUCLEOTIDE SEQUENCE [LARGE SCALE GENOMIC DNA]</scope>
    <source>
        <strain evidence="3 4">HHB-10118-sp</strain>
    </source>
</reference>
<feature type="transmembrane region" description="Helical" evidence="1">
    <location>
        <begin position="186"/>
        <end position="206"/>
    </location>
</feature>
<keyword evidence="1" id="KW-1133">Transmembrane helix</keyword>
<sequence length="290" mass="32415">MLGHPRRILLLLKYWTLDIFHTALVGFSNWEYLVASFGNPNIHNTIIWSLGVTVAVTAVLTFCVHCFFVHRLYKLTKGKLWLAGPIAVFALFRMASACGEIELGTFPAFFEQIRWVFTLGLCLSTGTDVTIAISMCYFLWNSRTGASDLDAIIDSVILYTIENGILTSIATIASLCFWLASPHTLVYMGLHFAISKLYASSLLASLNARKTLRQAHASVIEGQRPSPPSSPRRFSRFSVKADKYATRSKLEISVEKTVDYVVDDESSYTPGYQMEVRSMKNLTERSDSPA</sequence>
<dbReference type="KEGG" id="pco:PHACADRAFT_257736"/>
<feature type="domain" description="DUF6534" evidence="2">
    <location>
        <begin position="125"/>
        <end position="210"/>
    </location>
</feature>
<feature type="transmembrane region" description="Helical" evidence="1">
    <location>
        <begin position="116"/>
        <end position="140"/>
    </location>
</feature>
<keyword evidence="1" id="KW-0812">Transmembrane</keyword>
<dbReference type="PANTHER" id="PTHR40465:SF1">
    <property type="entry name" value="DUF6534 DOMAIN-CONTAINING PROTEIN"/>
    <property type="match status" value="1"/>
</dbReference>
<dbReference type="AlphaFoldDB" id="K5WUI0"/>
<dbReference type="OrthoDB" id="3206554at2759"/>
<protein>
    <recommendedName>
        <fullName evidence="2">DUF6534 domain-containing protein</fullName>
    </recommendedName>
</protein>
<dbReference type="RefSeq" id="XP_007396818.1">
    <property type="nucleotide sequence ID" value="XM_007396756.1"/>
</dbReference>
<evidence type="ECO:0000313" key="4">
    <source>
        <dbReference type="Proteomes" id="UP000008370"/>
    </source>
</evidence>
<keyword evidence="4" id="KW-1185">Reference proteome</keyword>
<proteinExistence type="predicted"/>
<accession>K5WUI0</accession>
<feature type="transmembrane region" description="Helical" evidence="1">
    <location>
        <begin position="45"/>
        <end position="68"/>
    </location>
</feature>
<dbReference type="Pfam" id="PF20152">
    <property type="entry name" value="DUF6534"/>
    <property type="match status" value="1"/>
</dbReference>
<feature type="transmembrane region" description="Helical" evidence="1">
    <location>
        <begin position="152"/>
        <end position="180"/>
    </location>
</feature>